<dbReference type="InterPro" id="IPR000477">
    <property type="entry name" value="RT_dom"/>
</dbReference>
<dbReference type="AlphaFoldDB" id="A0A9P6GX55"/>
<name>A0A9P6GX55_9MICR</name>
<dbReference type="InterPro" id="IPR043128">
    <property type="entry name" value="Rev_trsase/Diguanyl_cyclase"/>
</dbReference>
<reference evidence="2 3" key="1">
    <citation type="journal article" date="2020" name="Genome Biol. Evol.">
        <title>Comparative genomics of strictly vertically transmitted, feminizing microsporidia endosymbionts of amphipod crustaceans.</title>
        <authorList>
            <person name="Cormier A."/>
            <person name="Chebbi M.A."/>
            <person name="Giraud I."/>
            <person name="Wattier R."/>
            <person name="Teixeira M."/>
            <person name="Gilbert C."/>
            <person name="Rigaud T."/>
            <person name="Cordaux R."/>
        </authorList>
    </citation>
    <scope>NUCLEOTIDE SEQUENCE [LARGE SCALE GENOMIC DNA]</scope>
    <source>
        <strain evidence="2 3">Ou3-Ou53</strain>
    </source>
</reference>
<organism evidence="2 3">
    <name type="scientific">Nosema granulosis</name>
    <dbReference type="NCBI Taxonomy" id="83296"/>
    <lineage>
        <taxon>Eukaryota</taxon>
        <taxon>Fungi</taxon>
        <taxon>Fungi incertae sedis</taxon>
        <taxon>Microsporidia</taxon>
        <taxon>Nosematidae</taxon>
        <taxon>Nosema</taxon>
    </lineage>
</organism>
<sequence length="122" mass="14192">MEEKNKEKTAFSYKDRLYEYNRMPFGLCNAPATFQRAMNIILSKENRKFVIPYLDDVIVYSKNIEDRKDHLGIVMGKLKAACISLNEGKCNFFKNEVKILGNIISQDSIKIYPEMTERKALT</sequence>
<evidence type="ECO:0000313" key="2">
    <source>
        <dbReference type="EMBL" id="KAF9762121.1"/>
    </source>
</evidence>
<dbReference type="Gene3D" id="3.30.70.270">
    <property type="match status" value="1"/>
</dbReference>
<dbReference type="EMBL" id="SBJO01000208">
    <property type="protein sequence ID" value="KAF9762121.1"/>
    <property type="molecule type" value="Genomic_DNA"/>
</dbReference>
<dbReference type="SUPFAM" id="SSF56672">
    <property type="entry name" value="DNA/RNA polymerases"/>
    <property type="match status" value="1"/>
</dbReference>
<dbReference type="Proteomes" id="UP000740883">
    <property type="component" value="Unassembled WGS sequence"/>
</dbReference>
<dbReference type="PANTHER" id="PTHR24559">
    <property type="entry name" value="TRANSPOSON TY3-I GAG-POL POLYPROTEIN"/>
    <property type="match status" value="1"/>
</dbReference>
<dbReference type="FunFam" id="3.30.70.270:FF:000003">
    <property type="entry name" value="Transposon Ty3-G Gag-Pol polyprotein"/>
    <property type="match status" value="1"/>
</dbReference>
<dbReference type="CDD" id="cd01647">
    <property type="entry name" value="RT_LTR"/>
    <property type="match status" value="1"/>
</dbReference>
<dbReference type="Gene3D" id="3.10.10.10">
    <property type="entry name" value="HIV Type 1 Reverse Transcriptase, subunit A, domain 1"/>
    <property type="match status" value="1"/>
</dbReference>
<dbReference type="Pfam" id="PF00078">
    <property type="entry name" value="RVT_1"/>
    <property type="match status" value="1"/>
</dbReference>
<dbReference type="PANTHER" id="PTHR24559:SF444">
    <property type="entry name" value="REVERSE TRANSCRIPTASE DOMAIN-CONTAINING PROTEIN"/>
    <property type="match status" value="1"/>
</dbReference>
<dbReference type="InterPro" id="IPR043502">
    <property type="entry name" value="DNA/RNA_pol_sf"/>
</dbReference>
<proteinExistence type="predicted"/>
<keyword evidence="3" id="KW-1185">Reference proteome</keyword>
<dbReference type="OrthoDB" id="5920460at2759"/>
<dbReference type="InterPro" id="IPR053134">
    <property type="entry name" value="RNA-dir_DNA_polymerase"/>
</dbReference>
<feature type="domain" description="Reverse transcriptase" evidence="1">
    <location>
        <begin position="1"/>
        <end position="104"/>
    </location>
</feature>
<dbReference type="PROSITE" id="PS50878">
    <property type="entry name" value="RT_POL"/>
    <property type="match status" value="1"/>
</dbReference>
<accession>A0A9P6GX55</accession>
<gene>
    <name evidence="2" type="primary">pol_85</name>
    <name evidence="2" type="ORF">NGRA_2201</name>
</gene>
<evidence type="ECO:0000313" key="3">
    <source>
        <dbReference type="Proteomes" id="UP000740883"/>
    </source>
</evidence>
<protein>
    <submittedName>
        <fullName evidence="2">Retrovirus-related Pol polyprotein from transposon 17.6</fullName>
    </submittedName>
</protein>
<comment type="caution">
    <text evidence="2">The sequence shown here is derived from an EMBL/GenBank/DDBJ whole genome shotgun (WGS) entry which is preliminary data.</text>
</comment>
<evidence type="ECO:0000259" key="1">
    <source>
        <dbReference type="PROSITE" id="PS50878"/>
    </source>
</evidence>